<evidence type="ECO:0000313" key="3">
    <source>
        <dbReference type="Proteomes" id="UP001642409"/>
    </source>
</evidence>
<sequence length="104" mass="11649">MSKNIKLNIDVDVNTLINQIISGFTPDSYNSQFKDNGNGRFISVQGNGKVIAAYFHKTKWHSATAITGLNHDRKAKSDAPPGEWATAYIKHDIFGGDQTFYNEW</sequence>
<dbReference type="EMBL" id="CATOUU010000998">
    <property type="protein sequence ID" value="CAI9966032.1"/>
    <property type="molecule type" value="Genomic_DNA"/>
</dbReference>
<dbReference type="EMBL" id="CAXDID020000059">
    <property type="protein sequence ID" value="CAL6009229.1"/>
    <property type="molecule type" value="Genomic_DNA"/>
</dbReference>
<protein>
    <submittedName>
        <fullName evidence="1">Uncharacterized protein</fullName>
    </submittedName>
</protein>
<proteinExistence type="predicted"/>
<keyword evidence="3" id="KW-1185">Reference proteome</keyword>
<name>A0AA86R4X3_9EUKA</name>
<reference evidence="2 3" key="2">
    <citation type="submission" date="2024-07" db="EMBL/GenBank/DDBJ databases">
        <authorList>
            <person name="Akdeniz Z."/>
        </authorList>
    </citation>
    <scope>NUCLEOTIDE SEQUENCE [LARGE SCALE GENOMIC DNA]</scope>
</reference>
<dbReference type="Gene3D" id="2.60.40.2850">
    <property type="match status" value="1"/>
</dbReference>
<evidence type="ECO:0000313" key="1">
    <source>
        <dbReference type="EMBL" id="CAI9966032.1"/>
    </source>
</evidence>
<dbReference type="Proteomes" id="UP001642409">
    <property type="component" value="Unassembled WGS sequence"/>
</dbReference>
<dbReference type="InterPro" id="IPR006540">
    <property type="entry name" value="Lactococcin_972"/>
</dbReference>
<accession>A0AA86R4X3</accession>
<evidence type="ECO:0000313" key="2">
    <source>
        <dbReference type="EMBL" id="CAL6009229.1"/>
    </source>
</evidence>
<dbReference type="AlphaFoldDB" id="A0AA86R4X3"/>
<reference evidence="1" key="1">
    <citation type="submission" date="2023-06" db="EMBL/GenBank/DDBJ databases">
        <authorList>
            <person name="Kurt Z."/>
        </authorList>
    </citation>
    <scope>NUCLEOTIDE SEQUENCE</scope>
</reference>
<dbReference type="Pfam" id="PF09683">
    <property type="entry name" value="Lactococcin_972"/>
    <property type="match status" value="1"/>
</dbReference>
<gene>
    <name evidence="2" type="ORF">HINF_LOCUS21498</name>
    <name evidence="1" type="ORF">HINF_LOCUS53677</name>
</gene>
<organism evidence="1">
    <name type="scientific">Hexamita inflata</name>
    <dbReference type="NCBI Taxonomy" id="28002"/>
    <lineage>
        <taxon>Eukaryota</taxon>
        <taxon>Metamonada</taxon>
        <taxon>Diplomonadida</taxon>
        <taxon>Hexamitidae</taxon>
        <taxon>Hexamitinae</taxon>
        <taxon>Hexamita</taxon>
    </lineage>
</organism>
<comment type="caution">
    <text evidence="1">The sequence shown here is derived from an EMBL/GenBank/DDBJ whole genome shotgun (WGS) entry which is preliminary data.</text>
</comment>